<name>A0A9D5H4P2_9LILI</name>
<evidence type="ECO:0000256" key="2">
    <source>
        <dbReference type="ARBA" id="ARBA00022517"/>
    </source>
</evidence>
<dbReference type="InterPro" id="IPR020472">
    <property type="entry name" value="WD40_PAC1"/>
</dbReference>
<dbReference type="InterPro" id="IPR015943">
    <property type="entry name" value="WD40/YVTN_repeat-like_dom_sf"/>
</dbReference>
<dbReference type="AlphaFoldDB" id="A0A9D5H4P2"/>
<dbReference type="InterPro" id="IPR036322">
    <property type="entry name" value="WD40_repeat_dom_sf"/>
</dbReference>
<evidence type="ECO:0000259" key="7">
    <source>
        <dbReference type="Pfam" id="PF04504"/>
    </source>
</evidence>
<evidence type="ECO:0000256" key="4">
    <source>
        <dbReference type="ARBA" id="ARBA00022737"/>
    </source>
</evidence>
<dbReference type="Pfam" id="PF04504">
    <property type="entry name" value="GeBP-like_DBD"/>
    <property type="match status" value="1"/>
</dbReference>
<keyword evidence="9" id="KW-1185">Reference proteome</keyword>
<dbReference type="PANTHER" id="PTHR44675">
    <property type="entry name" value="PAK1 INTERACTING PROTEIN 1"/>
    <property type="match status" value="1"/>
</dbReference>
<dbReference type="InterPro" id="IPR051959">
    <property type="entry name" value="PAK1-Kinase_Regulator"/>
</dbReference>
<keyword evidence="4" id="KW-0677">Repeat</keyword>
<feature type="domain" description="Glabrous enhancer-binding protein-like DBD" evidence="7">
    <location>
        <begin position="381"/>
        <end position="480"/>
    </location>
</feature>
<reference evidence="8" key="1">
    <citation type="submission" date="2021-03" db="EMBL/GenBank/DDBJ databases">
        <authorList>
            <person name="Li Z."/>
            <person name="Yang C."/>
        </authorList>
    </citation>
    <scope>NUCLEOTIDE SEQUENCE</scope>
    <source>
        <strain evidence="8">Dzin_1.0</strain>
        <tissue evidence="8">Leaf</tissue>
    </source>
</reference>
<evidence type="ECO:0000256" key="6">
    <source>
        <dbReference type="SAM" id="MobiDB-lite"/>
    </source>
</evidence>
<gene>
    <name evidence="8" type="ORF">J5N97_028335</name>
</gene>
<evidence type="ECO:0000313" key="8">
    <source>
        <dbReference type="EMBL" id="KAJ0963213.1"/>
    </source>
</evidence>
<dbReference type="InterPro" id="IPR053932">
    <property type="entry name" value="GeBP-like_DBD"/>
</dbReference>
<dbReference type="InterPro" id="IPR019775">
    <property type="entry name" value="WD40_repeat_CS"/>
</dbReference>
<dbReference type="SMART" id="SM00320">
    <property type="entry name" value="WD40"/>
    <property type="match status" value="5"/>
</dbReference>
<dbReference type="PROSITE" id="PS00678">
    <property type="entry name" value="WD_REPEATS_1"/>
    <property type="match status" value="1"/>
</dbReference>
<dbReference type="PANTHER" id="PTHR44675:SF1">
    <property type="entry name" value="P21-ACTIVATED PROTEIN KINASE-INTERACTING PROTEIN 1"/>
    <property type="match status" value="1"/>
</dbReference>
<protein>
    <recommendedName>
        <fullName evidence="7">Glabrous enhancer-binding protein-like DBD domain-containing protein</fullName>
    </recommendedName>
</protein>
<feature type="repeat" description="WD" evidence="5">
    <location>
        <begin position="268"/>
        <end position="296"/>
    </location>
</feature>
<dbReference type="Proteomes" id="UP001085076">
    <property type="component" value="Miscellaneous, Linkage group lg09"/>
</dbReference>
<dbReference type="InterPro" id="IPR001680">
    <property type="entry name" value="WD40_rpt"/>
</dbReference>
<evidence type="ECO:0000256" key="1">
    <source>
        <dbReference type="ARBA" id="ARBA00010820"/>
    </source>
</evidence>
<sequence>MTLVAGSYEKFIWGFSLKTLATDQSLTLKPLFSYPSHTAPIKSVAVAGPVAASGGADDAIKIYDLPTSSEIGSLLDPAGAVSALSFFCSPLTPSLPRNLLAGSDDGAVRVYDADPFVLLKTVPVHRRGVSDLAVHPSGRLALTVGRDTTLAMVNLVRGRRSFSCRLDREATNVTYSLGDGERFFMVAEERVTVHDSEDARVLHELDAGKKVLCVAPGEGGLLFTGGEDRSVTGWDATSGKLAFRIEAAHSTRVKGLVVFKNRSGGQTSEASNFIASASSDGVIRIWDVRMLSEEKQNVLAEANTKSRLTCLAGSSIKLFPQLENPLLLECWQFNYPFVFHPMSLKRTTFSDSSSSSEEEQAASPRDSSPSKPENTENTKLFQRIWGVDDDIKILELIFAFYSDKGPEHLSNPVSSADLDAIHSMMKKSLVLKFSKFQLGSKIRDLRMKFKIITTRHKYNPDFKFSNTQQQEIYELSKKIWCPDNSNEAHKISEKSVKRKGKSSLKVMKDREVDIPEFMWNLLAKQEEHGDINWSLIKRGLKLVDPKKAKPFKKRTFKLELLMMKLHLKWIDKREEAIQLVIDSVENSG</sequence>
<feature type="compositionally biased region" description="Polar residues" evidence="6">
    <location>
        <begin position="365"/>
        <end position="376"/>
    </location>
</feature>
<dbReference type="Pfam" id="PF00400">
    <property type="entry name" value="WD40"/>
    <property type="match status" value="3"/>
</dbReference>
<evidence type="ECO:0000256" key="3">
    <source>
        <dbReference type="ARBA" id="ARBA00022574"/>
    </source>
</evidence>
<comment type="similarity">
    <text evidence="1">Belongs to the GeBP family.</text>
</comment>
<feature type="region of interest" description="Disordered" evidence="6">
    <location>
        <begin position="349"/>
        <end position="376"/>
    </location>
</feature>
<dbReference type="OrthoDB" id="308449at2759"/>
<dbReference type="GO" id="GO:0042254">
    <property type="term" value="P:ribosome biogenesis"/>
    <property type="evidence" value="ECO:0007669"/>
    <property type="project" value="UniProtKB-KW"/>
</dbReference>
<proteinExistence type="inferred from homology"/>
<organism evidence="8 9">
    <name type="scientific">Dioscorea zingiberensis</name>
    <dbReference type="NCBI Taxonomy" id="325984"/>
    <lineage>
        <taxon>Eukaryota</taxon>
        <taxon>Viridiplantae</taxon>
        <taxon>Streptophyta</taxon>
        <taxon>Embryophyta</taxon>
        <taxon>Tracheophyta</taxon>
        <taxon>Spermatophyta</taxon>
        <taxon>Magnoliopsida</taxon>
        <taxon>Liliopsida</taxon>
        <taxon>Dioscoreales</taxon>
        <taxon>Dioscoreaceae</taxon>
        <taxon>Dioscorea</taxon>
    </lineage>
</organism>
<evidence type="ECO:0000256" key="5">
    <source>
        <dbReference type="PROSITE-ProRule" id="PRU00221"/>
    </source>
</evidence>
<reference evidence="8" key="2">
    <citation type="journal article" date="2022" name="Hortic Res">
        <title>The genome of Dioscorea zingiberensis sheds light on the biosynthesis, origin and evolution of the medicinally important diosgenin saponins.</title>
        <authorList>
            <person name="Li Y."/>
            <person name="Tan C."/>
            <person name="Li Z."/>
            <person name="Guo J."/>
            <person name="Li S."/>
            <person name="Chen X."/>
            <person name="Wang C."/>
            <person name="Dai X."/>
            <person name="Yang H."/>
            <person name="Song W."/>
            <person name="Hou L."/>
            <person name="Xu J."/>
            <person name="Tong Z."/>
            <person name="Xu A."/>
            <person name="Yuan X."/>
            <person name="Wang W."/>
            <person name="Yang Q."/>
            <person name="Chen L."/>
            <person name="Sun Z."/>
            <person name="Wang K."/>
            <person name="Pan B."/>
            <person name="Chen J."/>
            <person name="Bao Y."/>
            <person name="Liu F."/>
            <person name="Qi X."/>
            <person name="Gang D.R."/>
            <person name="Wen J."/>
            <person name="Li J."/>
        </authorList>
    </citation>
    <scope>NUCLEOTIDE SEQUENCE</scope>
    <source>
        <strain evidence="8">Dzin_1.0</strain>
    </source>
</reference>
<dbReference type="EMBL" id="JAGGNH010000009">
    <property type="protein sequence ID" value="KAJ0963213.1"/>
    <property type="molecule type" value="Genomic_DNA"/>
</dbReference>
<dbReference type="PRINTS" id="PR00320">
    <property type="entry name" value="GPROTEINBRPT"/>
</dbReference>
<evidence type="ECO:0000313" key="9">
    <source>
        <dbReference type="Proteomes" id="UP001085076"/>
    </source>
</evidence>
<dbReference type="Gene3D" id="2.130.10.10">
    <property type="entry name" value="YVTN repeat-like/Quinoprotein amine dehydrogenase"/>
    <property type="match status" value="2"/>
</dbReference>
<dbReference type="PROSITE" id="PS50082">
    <property type="entry name" value="WD_REPEATS_2"/>
    <property type="match status" value="1"/>
</dbReference>
<accession>A0A9D5H4P2</accession>
<dbReference type="SUPFAM" id="SSF50978">
    <property type="entry name" value="WD40 repeat-like"/>
    <property type="match status" value="1"/>
</dbReference>
<comment type="caution">
    <text evidence="8">The sequence shown here is derived from an EMBL/GenBank/DDBJ whole genome shotgun (WGS) entry which is preliminary data.</text>
</comment>
<keyword evidence="2" id="KW-0690">Ribosome biogenesis</keyword>
<keyword evidence="3 5" id="KW-0853">WD repeat</keyword>